<comment type="caution">
    <text evidence="3">The sequence shown here is derived from an EMBL/GenBank/DDBJ whole genome shotgun (WGS) entry which is preliminary data.</text>
</comment>
<gene>
    <name evidence="3" type="ORF">CLV85_2489</name>
</gene>
<name>A0A2M9D1T2_9MICO</name>
<keyword evidence="2" id="KW-0812">Transmembrane</keyword>
<dbReference type="AlphaFoldDB" id="A0A2M9D1T2"/>
<dbReference type="Proteomes" id="UP000231742">
    <property type="component" value="Unassembled WGS sequence"/>
</dbReference>
<reference evidence="3 4" key="1">
    <citation type="submission" date="2017-11" db="EMBL/GenBank/DDBJ databases">
        <title>Genomic Encyclopedia of Archaeal and Bacterial Type Strains, Phase II (KMG-II): From Individual Species to Whole Genera.</title>
        <authorList>
            <person name="Goeker M."/>
        </authorList>
    </citation>
    <scope>NUCLEOTIDE SEQUENCE [LARGE SCALE GENOMIC DNA]</scope>
    <source>
        <strain evidence="3 4">DSM 16400</strain>
    </source>
</reference>
<accession>A0A2M9D1T2</accession>
<evidence type="ECO:0000313" key="3">
    <source>
        <dbReference type="EMBL" id="PJJ78035.1"/>
    </source>
</evidence>
<organism evidence="3 4">
    <name type="scientific">Salinibacterium amurskyense</name>
    <dbReference type="NCBI Taxonomy" id="205941"/>
    <lineage>
        <taxon>Bacteria</taxon>
        <taxon>Bacillati</taxon>
        <taxon>Actinomycetota</taxon>
        <taxon>Actinomycetes</taxon>
        <taxon>Micrococcales</taxon>
        <taxon>Microbacteriaceae</taxon>
        <taxon>Salinibacterium</taxon>
    </lineage>
</organism>
<keyword evidence="2" id="KW-1133">Transmembrane helix</keyword>
<feature type="transmembrane region" description="Helical" evidence="2">
    <location>
        <begin position="39"/>
        <end position="60"/>
    </location>
</feature>
<keyword evidence="2" id="KW-0472">Membrane</keyword>
<keyword evidence="4" id="KW-1185">Reference proteome</keyword>
<protein>
    <submittedName>
        <fullName evidence="3">Uncharacterized protein</fullName>
    </submittedName>
</protein>
<dbReference type="OrthoDB" id="5116283at2"/>
<sequence>MVDENELRTQFSGTELPAIDIDTAAVISRSKRRRLPRQFAVGAVGLLAATSLVFAGISTFRQADPISTTAGVVADESFDTDSESDAAPSDESQAAPDTSPITAACGTSIRTDETTPFGLSLELELPAEVVASGSAYGTARLTNTSDEPVTGSTANVPDVNLLRDSIVISHSPDVQILSVMPVNLQPGQSIAFDVAIDVFDCTTIDTGGMVEPGTYAVNATLAFVPTDPADGAAAEVRSAKSAITLQ</sequence>
<evidence type="ECO:0000256" key="2">
    <source>
        <dbReference type="SAM" id="Phobius"/>
    </source>
</evidence>
<evidence type="ECO:0000256" key="1">
    <source>
        <dbReference type="SAM" id="MobiDB-lite"/>
    </source>
</evidence>
<feature type="compositionally biased region" description="Low complexity" evidence="1">
    <location>
        <begin position="85"/>
        <end position="97"/>
    </location>
</feature>
<evidence type="ECO:0000313" key="4">
    <source>
        <dbReference type="Proteomes" id="UP000231742"/>
    </source>
</evidence>
<proteinExistence type="predicted"/>
<dbReference type="RefSeq" id="WP_100389949.1">
    <property type="nucleotide sequence ID" value="NZ_BMZU01000001.1"/>
</dbReference>
<feature type="region of interest" description="Disordered" evidence="1">
    <location>
        <begin position="76"/>
        <end position="107"/>
    </location>
</feature>
<dbReference type="EMBL" id="PGFH01000003">
    <property type="protein sequence ID" value="PJJ78035.1"/>
    <property type="molecule type" value="Genomic_DNA"/>
</dbReference>